<evidence type="ECO:0000259" key="1">
    <source>
        <dbReference type="Pfam" id="PF00144"/>
    </source>
</evidence>
<accession>A0A4R9IKJ4</accession>
<keyword evidence="2" id="KW-0378">Hydrolase</keyword>
<dbReference type="PANTHER" id="PTHR43283">
    <property type="entry name" value="BETA-LACTAMASE-RELATED"/>
    <property type="match status" value="1"/>
</dbReference>
<dbReference type="GO" id="GO:0016787">
    <property type="term" value="F:hydrolase activity"/>
    <property type="evidence" value="ECO:0007669"/>
    <property type="project" value="UniProtKB-KW"/>
</dbReference>
<sequence>MIYVRLSFRKHNPWIQTVNQKKILINVTLFLFTFTNLPIHSEPTAKENCAKPITFSDWEISNSTESGFDDTKFCQLVKEISSDQSEFHSFLMERHGKLVTEIYNTREDHPFNKRYGLRFPFDGETKFDTNTLHDVRSVSKSVVSLLFGIAIDKKIIDGVDTSVLSFYPELPVAVDDSKQKITWKHLLTMSSGLAWEEWRYGFLFSDETRLLWKKDIPGFVFDRKILNPPGTKFNYNGGGTSVLSDILILKTNKSLKELAKEWLFDPLEIQNFEWVEDQNGRALPHAGLRLRPRDMLKLGRLVLNHGYWKGKQIVPKQWLNDSLKFQIDSEVKIFRKDGKSLGYGYQWWLGETIYLEKKIPWSLALGNGGQLIFSIPSLDMVIVTTAGGYGDPTSIQRILDVVEKIITTAK</sequence>
<dbReference type="Proteomes" id="UP000297918">
    <property type="component" value="Unassembled WGS sequence"/>
</dbReference>
<evidence type="ECO:0000313" key="5">
    <source>
        <dbReference type="Proteomes" id="UP000297918"/>
    </source>
</evidence>
<reference evidence="4 5" key="2">
    <citation type="journal article" date="2019" name="PLoS Negl. Trop. Dis.">
        <title>Revisiting the worldwide diversity of Leptospira species in the environment.</title>
        <authorList>
            <person name="Vincent A.T."/>
            <person name="Schiettekatte O."/>
            <person name="Bourhy P."/>
            <person name="Veyrier F.J."/>
            <person name="Picardeau M."/>
        </authorList>
    </citation>
    <scope>NUCLEOTIDE SEQUENCE [LARGE SCALE GENOMIC DNA]</scope>
    <source>
        <strain evidence="2 4">201800280</strain>
        <strain evidence="5">201800281</strain>
    </source>
</reference>
<dbReference type="InterPro" id="IPR001466">
    <property type="entry name" value="Beta-lactam-related"/>
</dbReference>
<dbReference type="EMBL" id="RQFL01000031">
    <property type="protein sequence ID" value="TGK88968.1"/>
    <property type="molecule type" value="Genomic_DNA"/>
</dbReference>
<keyword evidence="5" id="KW-1185">Reference proteome</keyword>
<dbReference type="InterPro" id="IPR050789">
    <property type="entry name" value="Diverse_Enzym_Activities"/>
</dbReference>
<feature type="domain" description="Beta-lactamase-related" evidence="1">
    <location>
        <begin position="121"/>
        <end position="383"/>
    </location>
</feature>
<dbReference type="InterPro" id="IPR012338">
    <property type="entry name" value="Beta-lactam/transpept-like"/>
</dbReference>
<evidence type="ECO:0000313" key="2">
    <source>
        <dbReference type="EMBL" id="TGK88319.1"/>
    </source>
</evidence>
<name>A0A4R9IKJ4_9LEPT</name>
<protein>
    <submittedName>
        <fullName evidence="2">Class C beta-lactamase-related serine hydrolase</fullName>
    </submittedName>
</protein>
<dbReference type="SUPFAM" id="SSF56601">
    <property type="entry name" value="beta-lactamase/transpeptidase-like"/>
    <property type="match status" value="1"/>
</dbReference>
<gene>
    <name evidence="2" type="ORF">EHQ23_05650</name>
    <name evidence="3" type="ORF">EHQ26_18175</name>
</gene>
<dbReference type="OrthoDB" id="9773047at2"/>
<dbReference type="PANTHER" id="PTHR43283:SF7">
    <property type="entry name" value="BETA-LACTAMASE-RELATED DOMAIN-CONTAINING PROTEIN"/>
    <property type="match status" value="1"/>
</dbReference>
<organism evidence="2 4">
    <name type="scientific">Leptospira bourretii</name>
    <dbReference type="NCBI Taxonomy" id="2484962"/>
    <lineage>
        <taxon>Bacteria</taxon>
        <taxon>Pseudomonadati</taxon>
        <taxon>Spirochaetota</taxon>
        <taxon>Spirochaetia</taxon>
        <taxon>Leptospirales</taxon>
        <taxon>Leptospiraceae</taxon>
        <taxon>Leptospira</taxon>
    </lineage>
</organism>
<reference evidence="3" key="1">
    <citation type="submission" date="2018-10" db="EMBL/GenBank/DDBJ databases">
        <authorList>
            <person name="Vincent A.T."/>
            <person name="Schiettekatte O."/>
            <person name="Bourhy P."/>
            <person name="Veyrier F.J."/>
            <person name="Picardeau M."/>
        </authorList>
    </citation>
    <scope>NUCLEOTIDE SEQUENCE</scope>
    <source>
        <strain evidence="3">201800281</strain>
    </source>
</reference>
<dbReference type="AlphaFoldDB" id="A0A4R9IKJ4"/>
<evidence type="ECO:0000313" key="4">
    <source>
        <dbReference type="Proteomes" id="UP000297394"/>
    </source>
</evidence>
<dbReference type="Gene3D" id="3.40.710.10">
    <property type="entry name" value="DD-peptidase/beta-lactamase superfamily"/>
    <property type="match status" value="1"/>
</dbReference>
<evidence type="ECO:0000313" key="3">
    <source>
        <dbReference type="EMBL" id="TGK88968.1"/>
    </source>
</evidence>
<dbReference type="Pfam" id="PF00144">
    <property type="entry name" value="Beta-lactamase"/>
    <property type="match status" value="1"/>
</dbReference>
<proteinExistence type="predicted"/>
<dbReference type="EMBL" id="RQFM01000010">
    <property type="protein sequence ID" value="TGK88319.1"/>
    <property type="molecule type" value="Genomic_DNA"/>
</dbReference>
<comment type="caution">
    <text evidence="2">The sequence shown here is derived from an EMBL/GenBank/DDBJ whole genome shotgun (WGS) entry which is preliminary data.</text>
</comment>
<dbReference type="Proteomes" id="UP000297394">
    <property type="component" value="Unassembled WGS sequence"/>
</dbReference>